<gene>
    <name evidence="2" type="ORF">HBH26_04460</name>
</gene>
<name>A0ABX1CP70_9SPHN</name>
<sequence length="255" mass="26244">MSGADRISSIALCWRIERRDGVTIALTDHDRDLSIGDDLYRAAPGMTPSAIVRSEGLDAATMEARGALHAAAITARDLAAGRWDGARVVAFAIDWSDAGTLPVPLAEGRMGEVTVADGGFAAELQGAAARLERPVTEATSPGCRAVLGDARCRVAMAGRRRFARVVASAGTALTLDAAEPVDDAYGDGRVRWLGGANAGLETAVARSHGAGVTLRTPPAFSVAAGALVELIEGCDGTIATCASRFGNVANFRGEP</sequence>
<dbReference type="RefSeq" id="WP_168133377.1">
    <property type="nucleotide sequence ID" value="NZ_JAAVJH010000002.1"/>
</dbReference>
<accession>A0ABX1CP70</accession>
<dbReference type="Pfam" id="PF09356">
    <property type="entry name" value="Phage_BR0599"/>
    <property type="match status" value="1"/>
</dbReference>
<keyword evidence="3" id="KW-1185">Reference proteome</keyword>
<proteinExistence type="predicted"/>
<dbReference type="NCBIfam" id="TIGR02218">
    <property type="entry name" value="phg_TIGR02218"/>
    <property type="match status" value="1"/>
</dbReference>
<feature type="domain" description="Bacteriophage phiJL001 Gp84 C-terminal" evidence="1">
    <location>
        <begin position="184"/>
        <end position="255"/>
    </location>
</feature>
<evidence type="ECO:0000313" key="3">
    <source>
        <dbReference type="Proteomes" id="UP000732399"/>
    </source>
</evidence>
<comment type="caution">
    <text evidence="2">The sequence shown here is derived from an EMBL/GenBank/DDBJ whole genome shotgun (WGS) entry which is preliminary data.</text>
</comment>
<dbReference type="Proteomes" id="UP000732399">
    <property type="component" value="Unassembled WGS sequence"/>
</dbReference>
<dbReference type="EMBL" id="JAAVJH010000002">
    <property type="protein sequence ID" value="NJR77870.1"/>
    <property type="molecule type" value="Genomic_DNA"/>
</dbReference>
<dbReference type="Pfam" id="PF09931">
    <property type="entry name" value="Phage_phiJL001_Gp84_N"/>
    <property type="match status" value="1"/>
</dbReference>
<dbReference type="InterPro" id="IPR018964">
    <property type="entry name" value="Phage_phiJL001_Gp84_C"/>
</dbReference>
<organism evidence="2 3">
    <name type="scientific">Sphingomonas corticis</name>
    <dbReference type="NCBI Taxonomy" id="2722791"/>
    <lineage>
        <taxon>Bacteria</taxon>
        <taxon>Pseudomonadati</taxon>
        <taxon>Pseudomonadota</taxon>
        <taxon>Alphaproteobacteria</taxon>
        <taxon>Sphingomonadales</taxon>
        <taxon>Sphingomonadaceae</taxon>
        <taxon>Sphingomonas</taxon>
    </lineage>
</organism>
<reference evidence="2 3" key="1">
    <citation type="submission" date="2020-03" db="EMBL/GenBank/DDBJ databases">
        <authorList>
            <person name="Wang L."/>
            <person name="He N."/>
            <person name="Li Y."/>
            <person name="Fang Y."/>
            <person name="Zhang F."/>
        </authorList>
    </citation>
    <scope>NUCLEOTIDE SEQUENCE [LARGE SCALE GENOMIC DNA]</scope>
    <source>
        <strain evidence="2 3">36D10-4-7</strain>
    </source>
</reference>
<evidence type="ECO:0000259" key="1">
    <source>
        <dbReference type="Pfam" id="PF09356"/>
    </source>
</evidence>
<protein>
    <submittedName>
        <fullName evidence="2">DUF2163 domain-containing protein</fullName>
    </submittedName>
</protein>
<dbReference type="InterPro" id="IPR011928">
    <property type="entry name" value="Phage_phiJL001_Gp84"/>
</dbReference>
<evidence type="ECO:0000313" key="2">
    <source>
        <dbReference type="EMBL" id="NJR77870.1"/>
    </source>
</evidence>